<reference evidence="2 3" key="1">
    <citation type="journal article" date="2023" name="G3 (Bethesda)">
        <title>A chromosome-level genome assembly of Zasmidium syzygii isolated from banana leaves.</title>
        <authorList>
            <person name="van Westerhoven A.C."/>
            <person name="Mehrabi R."/>
            <person name="Talebi R."/>
            <person name="Steentjes M.B.F."/>
            <person name="Corcolon B."/>
            <person name="Chong P.A."/>
            <person name="Kema G.H.J."/>
            <person name="Seidl M.F."/>
        </authorList>
    </citation>
    <scope>NUCLEOTIDE SEQUENCE [LARGE SCALE GENOMIC DNA]</scope>
    <source>
        <strain evidence="2 3">P124</strain>
    </source>
</reference>
<comment type="caution">
    <text evidence="2">The sequence shown here is derived from an EMBL/GenBank/DDBJ whole genome shotgun (WGS) entry which is preliminary data.</text>
</comment>
<protein>
    <submittedName>
        <fullName evidence="2">Uncharacterized protein</fullName>
    </submittedName>
</protein>
<evidence type="ECO:0000256" key="1">
    <source>
        <dbReference type="SAM" id="MobiDB-lite"/>
    </source>
</evidence>
<keyword evidence="3" id="KW-1185">Reference proteome</keyword>
<accession>A0ABR0E987</accession>
<evidence type="ECO:0000313" key="2">
    <source>
        <dbReference type="EMBL" id="KAK4498002.1"/>
    </source>
</evidence>
<dbReference type="EMBL" id="JAXOVC010000008">
    <property type="protein sequence ID" value="KAK4498002.1"/>
    <property type="molecule type" value="Genomic_DNA"/>
</dbReference>
<organism evidence="2 3">
    <name type="scientific">Zasmidium cellare</name>
    <name type="common">Wine cellar mold</name>
    <name type="synonym">Racodium cellare</name>
    <dbReference type="NCBI Taxonomy" id="395010"/>
    <lineage>
        <taxon>Eukaryota</taxon>
        <taxon>Fungi</taxon>
        <taxon>Dikarya</taxon>
        <taxon>Ascomycota</taxon>
        <taxon>Pezizomycotina</taxon>
        <taxon>Dothideomycetes</taxon>
        <taxon>Dothideomycetidae</taxon>
        <taxon>Mycosphaerellales</taxon>
        <taxon>Mycosphaerellaceae</taxon>
        <taxon>Zasmidium</taxon>
    </lineage>
</organism>
<gene>
    <name evidence="2" type="ORF">PRZ48_010658</name>
</gene>
<sequence length="94" mass="10325">MEDLLSDRTEQMQACHSMGEALRRQCAQQSLQSRMEDDALGQQDSPMVSMSKGKFGANDLANAHLLDLLAKPAVTAAEEEIQKDLLARYGGDRS</sequence>
<name>A0ABR0E987_ZASCE</name>
<evidence type="ECO:0000313" key="3">
    <source>
        <dbReference type="Proteomes" id="UP001305779"/>
    </source>
</evidence>
<dbReference type="Proteomes" id="UP001305779">
    <property type="component" value="Unassembled WGS sequence"/>
</dbReference>
<feature type="region of interest" description="Disordered" evidence="1">
    <location>
        <begin position="26"/>
        <end position="53"/>
    </location>
</feature>
<proteinExistence type="predicted"/>